<name>A0AAN7SZ94_9EURO</name>
<protein>
    <recommendedName>
        <fullName evidence="2">Non-reducing end beta-L-arabinofuranosidase-like GH127 catalytic domain-containing protein</fullName>
    </recommendedName>
</protein>
<gene>
    <name evidence="3" type="ORF">LTR05_005006</name>
</gene>
<dbReference type="PANTHER" id="PTHR31151:SF0">
    <property type="entry name" value="PROLINE-TRNA LIGASE (DUF1680)"/>
    <property type="match status" value="1"/>
</dbReference>
<feature type="region of interest" description="Disordered" evidence="1">
    <location>
        <begin position="508"/>
        <end position="543"/>
    </location>
</feature>
<evidence type="ECO:0000313" key="3">
    <source>
        <dbReference type="EMBL" id="KAK5085718.1"/>
    </source>
</evidence>
<keyword evidence="4" id="KW-1185">Reference proteome</keyword>
<dbReference type="EMBL" id="JAVRRJ010000004">
    <property type="protein sequence ID" value="KAK5085718.1"/>
    <property type="molecule type" value="Genomic_DNA"/>
</dbReference>
<proteinExistence type="predicted"/>
<organism evidence="3 4">
    <name type="scientific">Lithohypha guttulata</name>
    <dbReference type="NCBI Taxonomy" id="1690604"/>
    <lineage>
        <taxon>Eukaryota</taxon>
        <taxon>Fungi</taxon>
        <taxon>Dikarya</taxon>
        <taxon>Ascomycota</taxon>
        <taxon>Pezizomycotina</taxon>
        <taxon>Eurotiomycetes</taxon>
        <taxon>Chaetothyriomycetidae</taxon>
        <taxon>Chaetothyriales</taxon>
        <taxon>Trichomeriaceae</taxon>
        <taxon>Lithohypha</taxon>
    </lineage>
</organism>
<feature type="region of interest" description="Disordered" evidence="1">
    <location>
        <begin position="690"/>
        <end position="715"/>
    </location>
</feature>
<evidence type="ECO:0000256" key="1">
    <source>
        <dbReference type="SAM" id="MobiDB-lite"/>
    </source>
</evidence>
<dbReference type="SUPFAM" id="SSF48208">
    <property type="entry name" value="Six-hairpin glycosidases"/>
    <property type="match status" value="1"/>
</dbReference>
<dbReference type="PANTHER" id="PTHR31151">
    <property type="entry name" value="PROLINE-TRNA LIGASE (DUF1680)"/>
    <property type="match status" value="1"/>
</dbReference>
<reference evidence="3 4" key="1">
    <citation type="submission" date="2023-08" db="EMBL/GenBank/DDBJ databases">
        <title>Black Yeasts Isolated from many extreme environments.</title>
        <authorList>
            <person name="Coleine C."/>
            <person name="Stajich J.E."/>
            <person name="Selbmann L."/>
        </authorList>
    </citation>
    <scope>NUCLEOTIDE SEQUENCE [LARGE SCALE GENOMIC DNA]</scope>
    <source>
        <strain evidence="3 4">CCFEE 5910</strain>
    </source>
</reference>
<sequence length="747" mass="84364">MPQQWNTKTYGEQNGSIPYHRLNKTLYPLKFQPLPLGTIKAQGWFQQQLDLMAEGMPGRMHEFYRLVKDATWGGGKEEYSILNEAWPYYINGLVPLAFAVNNPQVLDAINRQISYVLLKQFPDGWLGPEADVSTRNFWGRYPFFLAAAQYVEAAGAAESQQMLGAMHRFVDVMHFMLKNDHQGYVWREGDHFDEQWGRSRAADMVLALQWLYENYPDNNQERIHECMFLIYTKAYDWSWWFRDDIFLKNNIESYPDELIDPLFPFLHVVNTAQGLKSPAVMGRLLHDQALFDSSRRGVQLTFDHHGVSSGAIIGDERMSGNSATRGSELCSVVEAMFSLSTLYQILGDASFADRLEKAVFNAMPAMIMPDWWAHQYVAQINQPYSYEIPDTHFWNVGPWGVTFGVEPNYPCCAVNFPQGYPKLLSSSWVRTPENNGIAHVVLIPSEIKTVLKQAHVSNHVHIRCNTNYPFTQLLEYHVEAQESFSFSFRVPEWVDLNNPKTGIYLDKSTDLHHTHHPTAQKPLSSRPPPGPPAPLKPDPHTGLHTISLPAGPLHFTVYLSPSSNTKPTIHQRPNNAVALTHGALLFALNIPSDSIPRRPANYQREGEAPPQANDWTIVPLIENNTSSLLVPWNIAIDPSTARVHEHENLSSNLSSSTNSTSPFTSSPITITVTACEISWPLTAPIQYEDHNSEKRAVRGGYPVEPPRPDPKTGKHECIGEAFEVELRPFGGAKIRMAEFPVVDLGGR</sequence>
<feature type="compositionally biased region" description="Basic and acidic residues" evidence="1">
    <location>
        <begin position="706"/>
        <end position="715"/>
    </location>
</feature>
<dbReference type="GO" id="GO:0005975">
    <property type="term" value="P:carbohydrate metabolic process"/>
    <property type="evidence" value="ECO:0007669"/>
    <property type="project" value="InterPro"/>
</dbReference>
<dbReference type="AlphaFoldDB" id="A0AAN7SZ94"/>
<dbReference type="InterPro" id="IPR012878">
    <property type="entry name" value="Beta-AFase-like_GH127_cat"/>
</dbReference>
<feature type="domain" description="Non-reducing end beta-L-arabinofuranosidase-like GH127 catalytic" evidence="2">
    <location>
        <begin position="223"/>
        <end position="416"/>
    </location>
</feature>
<evidence type="ECO:0000313" key="4">
    <source>
        <dbReference type="Proteomes" id="UP001309876"/>
    </source>
</evidence>
<feature type="compositionally biased region" description="Pro residues" evidence="1">
    <location>
        <begin position="525"/>
        <end position="536"/>
    </location>
</feature>
<comment type="caution">
    <text evidence="3">The sequence shown here is derived from an EMBL/GenBank/DDBJ whole genome shotgun (WGS) entry which is preliminary data.</text>
</comment>
<dbReference type="Proteomes" id="UP001309876">
    <property type="component" value="Unassembled WGS sequence"/>
</dbReference>
<dbReference type="InterPro" id="IPR008928">
    <property type="entry name" value="6-hairpin_glycosidase_sf"/>
</dbReference>
<accession>A0AAN7SZ94</accession>
<dbReference type="Pfam" id="PF07944">
    <property type="entry name" value="Beta-AFase-like_GH127_cat"/>
    <property type="match status" value="1"/>
</dbReference>
<evidence type="ECO:0000259" key="2">
    <source>
        <dbReference type="Pfam" id="PF07944"/>
    </source>
</evidence>